<dbReference type="InterPro" id="IPR001806">
    <property type="entry name" value="Small_GTPase"/>
</dbReference>
<keyword evidence="14" id="KW-0472">Membrane</keyword>
<evidence type="ECO:0000256" key="14">
    <source>
        <dbReference type="ARBA" id="ARBA00023136"/>
    </source>
</evidence>
<feature type="region of interest" description="Disordered" evidence="23">
    <location>
        <begin position="165"/>
        <end position="192"/>
    </location>
</feature>
<sequence length="207" mass="22457">MSDSEEESQDRQLKIVVLGDGTSGKTSLATCFAQETFGKQYKQTIGLDFFLRRITLPGNLNVTLQVWDIGGQTIGGKMLDKYIYGAQGILLVYDITNYQSFENLEDWYSVVKKVSEESETQPLVALVGNKTNPGTNEDNLLNSMFHRASKTTNLGIPGWRSGLAPAFGPGRDPGDSGSNPTSGSRCMEPASPSACVSASLSLCDYHE</sequence>
<evidence type="ECO:0000256" key="21">
    <source>
        <dbReference type="ARBA" id="ARBA00039497"/>
    </source>
</evidence>
<dbReference type="AlphaFoldDB" id="A0A8P0PI17"/>
<evidence type="ECO:0000256" key="10">
    <source>
        <dbReference type="ARBA" id="ARBA00022927"/>
    </source>
</evidence>
<keyword evidence="5" id="KW-0813">Transport</keyword>
<keyword evidence="7" id="KW-0551">Lipid droplet</keyword>
<keyword evidence="11" id="KW-0442">Lipid degradation</keyword>
<evidence type="ECO:0000256" key="5">
    <source>
        <dbReference type="ARBA" id="ARBA00022448"/>
    </source>
</evidence>
<evidence type="ECO:0000256" key="3">
    <source>
        <dbReference type="ARBA" id="ARBA00004630"/>
    </source>
</evidence>
<evidence type="ECO:0000256" key="16">
    <source>
        <dbReference type="ARBA" id="ARBA00023288"/>
    </source>
</evidence>
<evidence type="ECO:0000256" key="18">
    <source>
        <dbReference type="ARBA" id="ARBA00037798"/>
    </source>
</evidence>
<proteinExistence type="inferred from homology"/>
<evidence type="ECO:0000256" key="1">
    <source>
        <dbReference type="ARBA" id="ARBA00004492"/>
    </source>
</evidence>
<dbReference type="GO" id="GO:0030670">
    <property type="term" value="C:phagocytic vesicle membrane"/>
    <property type="evidence" value="ECO:0007669"/>
    <property type="project" value="UniProtKB-SubCell"/>
</dbReference>
<evidence type="ECO:0000256" key="2">
    <source>
        <dbReference type="ARBA" id="ARBA00004502"/>
    </source>
</evidence>
<evidence type="ECO:0000256" key="17">
    <source>
        <dbReference type="ARBA" id="ARBA00023289"/>
    </source>
</evidence>
<evidence type="ECO:0000256" key="15">
    <source>
        <dbReference type="ARBA" id="ARBA00023228"/>
    </source>
</evidence>
<keyword evidence="9" id="KW-0967">Endosome</keyword>
<evidence type="ECO:0000256" key="12">
    <source>
        <dbReference type="ARBA" id="ARBA00023098"/>
    </source>
</evidence>
<dbReference type="SMART" id="SM00174">
    <property type="entry name" value="RHO"/>
    <property type="match status" value="1"/>
</dbReference>
<dbReference type="InterPro" id="IPR005225">
    <property type="entry name" value="Small_GTP-bd"/>
</dbReference>
<comment type="subcellular location">
    <subcellularLocation>
        <location evidence="20">Cytoplasmic vesicle</location>
        <location evidence="20">Autophagosome membrane</location>
        <topology evidence="20">Peripheral membrane protein</topology>
        <orientation evidence="20">Cytoplasmic side</orientation>
    </subcellularLocation>
    <subcellularLocation>
        <location evidence="19">Cytoplasmic vesicle</location>
        <location evidence="19">Phagosome membrane</location>
        <topology evidence="19">Peripheral membrane protein</topology>
        <orientation evidence="19">Cytoplasmic side</orientation>
    </subcellularLocation>
    <subcellularLocation>
        <location evidence="1">Late endosome membrane</location>
        <topology evidence="1">Peripheral membrane protein</topology>
        <orientation evidence="1">Cytoplasmic side</orientation>
    </subcellularLocation>
    <subcellularLocation>
        <location evidence="2">Lipid droplet</location>
    </subcellularLocation>
    <subcellularLocation>
        <location evidence="3">Lysosome membrane</location>
        <topology evidence="3">Peripheral membrane protein</topology>
        <orientation evidence="3">Cytoplasmic side</orientation>
    </subcellularLocation>
    <subcellularLocation>
        <location evidence="18">Melanosome membrane</location>
        <topology evidence="18">Peripheral membrane protein</topology>
        <orientation evidence="18">Cytoplasmic side</orientation>
    </subcellularLocation>
</comment>
<keyword evidence="6" id="KW-0488">Methylation</keyword>
<dbReference type="InterPro" id="IPR027417">
    <property type="entry name" value="P-loop_NTPase"/>
</dbReference>
<evidence type="ECO:0000256" key="4">
    <source>
        <dbReference type="ARBA" id="ARBA00006270"/>
    </source>
</evidence>
<dbReference type="PRINTS" id="PR00449">
    <property type="entry name" value="RASTRNSFRMNG"/>
</dbReference>
<evidence type="ECO:0000256" key="13">
    <source>
        <dbReference type="ARBA" id="ARBA00023134"/>
    </source>
</evidence>
<keyword evidence="17" id="KW-0636">Prenylation</keyword>
<keyword evidence="8" id="KW-0547">Nucleotide-binding</keyword>
<keyword evidence="12" id="KW-0443">Lipid metabolism</keyword>
<reference evidence="24 25" key="1">
    <citation type="journal article" date="2005" name="Nature">
        <title>Genome sequence, comparative analysis and haplotype structure of the domestic dog.</title>
        <authorList>
            <consortium name="Broad Sequencing Platform"/>
            <person name="Lindblad-Toh K."/>
            <person name="Wade C.M."/>
            <person name="Mikkelsen T.S."/>
            <person name="Karlsson E.K."/>
            <person name="Jaffe D.B."/>
            <person name="Kamal M."/>
            <person name="Clamp M."/>
            <person name="Chang J.L."/>
            <person name="Kulbokas E.J. III"/>
            <person name="Zody M.C."/>
            <person name="Mauceli E."/>
            <person name="Xie X."/>
            <person name="Breen M."/>
            <person name="Wayne R.K."/>
            <person name="Ostrander E.A."/>
            <person name="Ponting C.P."/>
            <person name="Galibert F."/>
            <person name="Smith D.R."/>
            <person name="DeJong P.J."/>
            <person name="Kirkness E."/>
            <person name="Alvarez P."/>
            <person name="Biagi T."/>
            <person name="Brockman W."/>
            <person name="Butler J."/>
            <person name="Chin C.W."/>
            <person name="Cook A."/>
            <person name="Cuff J."/>
            <person name="Daly M.J."/>
            <person name="DeCaprio D."/>
            <person name="Gnerre S."/>
            <person name="Grabherr M."/>
            <person name="Kellis M."/>
            <person name="Kleber M."/>
            <person name="Bardeleben C."/>
            <person name="Goodstadt L."/>
            <person name="Heger A."/>
            <person name="Hitte C."/>
            <person name="Kim L."/>
            <person name="Koepfli K.P."/>
            <person name="Parker H.G."/>
            <person name="Pollinger J.P."/>
            <person name="Searle S.M."/>
            <person name="Sutter N.B."/>
            <person name="Thomas R."/>
            <person name="Webber C."/>
            <person name="Baldwin J."/>
            <person name="Abebe A."/>
            <person name="Abouelleil A."/>
            <person name="Aftuck L."/>
            <person name="Ait-Zahra M."/>
            <person name="Aldredge T."/>
            <person name="Allen N."/>
            <person name="An P."/>
            <person name="Anderson S."/>
            <person name="Antoine C."/>
            <person name="Arachchi H."/>
            <person name="Aslam A."/>
            <person name="Ayotte L."/>
            <person name="Bachantsang P."/>
            <person name="Barry A."/>
            <person name="Bayul T."/>
            <person name="Benamara M."/>
            <person name="Berlin A."/>
            <person name="Bessette D."/>
            <person name="Blitshteyn B."/>
            <person name="Bloom T."/>
            <person name="Blye J."/>
            <person name="Boguslavskiy L."/>
            <person name="Bonnet C."/>
            <person name="Boukhgalter B."/>
            <person name="Brown A."/>
            <person name="Cahill P."/>
            <person name="Calixte N."/>
            <person name="Camarata J."/>
            <person name="Cheshatsang Y."/>
            <person name="Chu J."/>
            <person name="Citroen M."/>
            <person name="Collymore A."/>
            <person name="Cooke P."/>
            <person name="Dawoe T."/>
            <person name="Daza R."/>
            <person name="Decktor K."/>
            <person name="DeGray S."/>
            <person name="Dhargay N."/>
            <person name="Dooley K."/>
            <person name="Dooley K."/>
            <person name="Dorje P."/>
            <person name="Dorjee K."/>
            <person name="Dorris L."/>
            <person name="Duffey N."/>
            <person name="Dupes A."/>
            <person name="Egbiremolen O."/>
            <person name="Elong R."/>
            <person name="Falk J."/>
            <person name="Farina A."/>
            <person name="Faro S."/>
            <person name="Ferguson D."/>
            <person name="Ferreira P."/>
            <person name="Fisher S."/>
            <person name="FitzGerald M."/>
            <person name="Foley K."/>
            <person name="Foley C."/>
            <person name="Franke A."/>
            <person name="Friedrich D."/>
            <person name="Gage D."/>
            <person name="Garber M."/>
            <person name="Gearin G."/>
            <person name="Giannoukos G."/>
            <person name="Goode T."/>
            <person name="Goyette A."/>
            <person name="Graham J."/>
            <person name="Grandbois E."/>
            <person name="Gyaltsen K."/>
            <person name="Hafez N."/>
            <person name="Hagopian D."/>
            <person name="Hagos B."/>
            <person name="Hall J."/>
            <person name="Healy C."/>
            <person name="Hegarty R."/>
            <person name="Honan T."/>
            <person name="Horn A."/>
            <person name="Houde N."/>
            <person name="Hughes L."/>
            <person name="Hunnicutt L."/>
            <person name="Husby M."/>
            <person name="Jester B."/>
            <person name="Jones C."/>
            <person name="Kamat A."/>
            <person name="Kanga B."/>
            <person name="Kells C."/>
            <person name="Khazanovich D."/>
            <person name="Kieu A.C."/>
            <person name="Kisner P."/>
            <person name="Kumar M."/>
            <person name="Lance K."/>
            <person name="Landers T."/>
            <person name="Lara M."/>
            <person name="Lee W."/>
            <person name="Leger J.P."/>
            <person name="Lennon N."/>
            <person name="Leuper L."/>
            <person name="LeVine S."/>
            <person name="Liu J."/>
            <person name="Liu X."/>
            <person name="Lokyitsang Y."/>
            <person name="Lokyitsang T."/>
            <person name="Lui A."/>
            <person name="Macdonald J."/>
            <person name="Major J."/>
            <person name="Marabella R."/>
            <person name="Maru K."/>
            <person name="Matthews C."/>
            <person name="McDonough S."/>
            <person name="Mehta T."/>
            <person name="Meldrim J."/>
            <person name="Melnikov A."/>
            <person name="Meneus L."/>
            <person name="Mihalev A."/>
            <person name="Mihova T."/>
            <person name="Miller K."/>
            <person name="Mittelman R."/>
            <person name="Mlenga V."/>
            <person name="Mulrain L."/>
            <person name="Munson G."/>
            <person name="Navidi A."/>
            <person name="Naylor J."/>
            <person name="Nguyen T."/>
            <person name="Nguyen N."/>
            <person name="Nguyen C."/>
            <person name="Nguyen T."/>
            <person name="Nicol R."/>
            <person name="Norbu N."/>
            <person name="Norbu C."/>
            <person name="Novod N."/>
            <person name="Nyima T."/>
            <person name="Olandt P."/>
            <person name="O'Neill B."/>
            <person name="O'Neill K."/>
            <person name="Osman S."/>
            <person name="Oyono L."/>
            <person name="Patti C."/>
            <person name="Perrin D."/>
            <person name="Phunkhang P."/>
            <person name="Pierre F."/>
            <person name="Priest M."/>
            <person name="Rachupka A."/>
            <person name="Raghuraman S."/>
            <person name="Rameau R."/>
            <person name="Ray V."/>
            <person name="Raymond C."/>
            <person name="Rege F."/>
            <person name="Rise C."/>
            <person name="Rogers J."/>
            <person name="Rogov P."/>
            <person name="Sahalie J."/>
            <person name="Settipalli S."/>
            <person name="Sharpe T."/>
            <person name="Shea T."/>
            <person name="Sheehan M."/>
            <person name="Sherpa N."/>
            <person name="Shi J."/>
            <person name="Shih D."/>
            <person name="Sloan J."/>
            <person name="Smith C."/>
            <person name="Sparrow T."/>
            <person name="Stalker J."/>
            <person name="Stange-Thomann N."/>
            <person name="Stavropoulos S."/>
            <person name="Stone C."/>
            <person name="Stone S."/>
            <person name="Sykes S."/>
            <person name="Tchuinga P."/>
            <person name="Tenzing P."/>
            <person name="Tesfaye S."/>
            <person name="Thoulutsang D."/>
            <person name="Thoulutsang Y."/>
            <person name="Topham K."/>
            <person name="Topping I."/>
            <person name="Tsamla T."/>
            <person name="Vassiliev H."/>
            <person name="Venkataraman V."/>
            <person name="Vo A."/>
            <person name="Wangchuk T."/>
            <person name="Wangdi T."/>
            <person name="Weiand M."/>
            <person name="Wilkinson J."/>
            <person name="Wilson A."/>
            <person name="Yadav S."/>
            <person name="Yang S."/>
            <person name="Yang X."/>
            <person name="Young G."/>
            <person name="Yu Q."/>
            <person name="Zainoun J."/>
            <person name="Zembek L."/>
            <person name="Zimmer A."/>
            <person name="Lander E.S."/>
        </authorList>
    </citation>
    <scope>NUCLEOTIDE SEQUENCE [LARGE SCALE GENOMIC DNA]</scope>
    <source>
        <strain evidence="24">Boxer</strain>
    </source>
</reference>
<keyword evidence="15" id="KW-0458">Lysosome</keyword>
<dbReference type="SUPFAM" id="SSF52540">
    <property type="entry name" value="P-loop containing nucleoside triphosphate hydrolases"/>
    <property type="match status" value="1"/>
</dbReference>
<dbReference type="Gene3D" id="3.40.50.300">
    <property type="entry name" value="P-loop containing nucleotide triphosphate hydrolases"/>
    <property type="match status" value="1"/>
</dbReference>
<evidence type="ECO:0000256" key="19">
    <source>
        <dbReference type="ARBA" id="ARBA00037824"/>
    </source>
</evidence>
<dbReference type="GO" id="GO:0005765">
    <property type="term" value="C:lysosomal membrane"/>
    <property type="evidence" value="ECO:0007669"/>
    <property type="project" value="UniProtKB-SubCell"/>
</dbReference>
<organism evidence="24 25">
    <name type="scientific">Canis lupus familiaris</name>
    <name type="common">Dog</name>
    <name type="synonym">Canis familiaris</name>
    <dbReference type="NCBI Taxonomy" id="9615"/>
    <lineage>
        <taxon>Eukaryota</taxon>
        <taxon>Metazoa</taxon>
        <taxon>Chordata</taxon>
        <taxon>Craniata</taxon>
        <taxon>Vertebrata</taxon>
        <taxon>Euteleostomi</taxon>
        <taxon>Mammalia</taxon>
        <taxon>Eutheria</taxon>
        <taxon>Laurasiatheria</taxon>
        <taxon>Carnivora</taxon>
        <taxon>Caniformia</taxon>
        <taxon>Canidae</taxon>
        <taxon>Canis</taxon>
    </lineage>
</organism>
<dbReference type="GO" id="GO:0005811">
    <property type="term" value="C:lipid droplet"/>
    <property type="evidence" value="ECO:0007669"/>
    <property type="project" value="UniProtKB-SubCell"/>
</dbReference>
<evidence type="ECO:0000313" key="24">
    <source>
        <dbReference type="Ensembl" id="ENSCAFP00000068912.1"/>
    </source>
</evidence>
<evidence type="ECO:0000256" key="11">
    <source>
        <dbReference type="ARBA" id="ARBA00022963"/>
    </source>
</evidence>
<dbReference type="PANTHER" id="PTHR47981">
    <property type="entry name" value="RAB FAMILY"/>
    <property type="match status" value="1"/>
</dbReference>
<name>A0A8P0PI17_CANLF</name>
<dbReference type="GO" id="GO:0015031">
    <property type="term" value="P:protein transport"/>
    <property type="evidence" value="ECO:0007669"/>
    <property type="project" value="UniProtKB-KW"/>
</dbReference>
<evidence type="ECO:0000313" key="25">
    <source>
        <dbReference type="Proteomes" id="UP000002254"/>
    </source>
</evidence>
<dbReference type="Proteomes" id="UP000002254">
    <property type="component" value="Chromosome 3"/>
</dbReference>
<evidence type="ECO:0000256" key="22">
    <source>
        <dbReference type="ARBA" id="ARBA00047660"/>
    </source>
</evidence>
<keyword evidence="10" id="KW-0653">Protein transport</keyword>
<dbReference type="FunFam" id="3.40.50.300:FF:001447">
    <property type="entry name" value="Ras-related protein Rab-1B"/>
    <property type="match status" value="1"/>
</dbReference>
<comment type="similarity">
    <text evidence="4">Belongs to the small GTPase superfamily. Rab family.</text>
</comment>
<dbReference type="GO" id="GO:0003925">
    <property type="term" value="F:G protein activity"/>
    <property type="evidence" value="ECO:0007669"/>
    <property type="project" value="UniProtKB-EC"/>
</dbReference>
<dbReference type="NCBIfam" id="TIGR00231">
    <property type="entry name" value="small_GTP"/>
    <property type="match status" value="1"/>
</dbReference>
<comment type="catalytic activity">
    <reaction evidence="22">
        <text>GTP + H2O = GDP + phosphate + H(+)</text>
        <dbReference type="Rhea" id="RHEA:19669"/>
        <dbReference type="ChEBI" id="CHEBI:15377"/>
        <dbReference type="ChEBI" id="CHEBI:15378"/>
        <dbReference type="ChEBI" id="CHEBI:37565"/>
        <dbReference type="ChEBI" id="CHEBI:43474"/>
        <dbReference type="ChEBI" id="CHEBI:58189"/>
        <dbReference type="EC" id="3.6.5.2"/>
    </reaction>
    <physiologicalReaction direction="left-to-right" evidence="22">
        <dbReference type="Rhea" id="RHEA:19670"/>
    </physiologicalReaction>
</comment>
<keyword evidence="13" id="KW-0342">GTP-binding</keyword>
<dbReference type="Ensembl" id="ENSCAFT00000106036.1">
    <property type="protein sequence ID" value="ENSCAFP00000068912.1"/>
    <property type="gene ID" value="ENSCAFG00000028741.3"/>
</dbReference>
<dbReference type="GO" id="GO:0033162">
    <property type="term" value="C:melanosome membrane"/>
    <property type="evidence" value="ECO:0007669"/>
    <property type="project" value="UniProtKB-SubCell"/>
</dbReference>
<dbReference type="GO" id="GO:0000421">
    <property type="term" value="C:autophagosome membrane"/>
    <property type="evidence" value="ECO:0007669"/>
    <property type="project" value="UniProtKB-SubCell"/>
</dbReference>
<evidence type="ECO:0000256" key="20">
    <source>
        <dbReference type="ARBA" id="ARBA00037866"/>
    </source>
</evidence>
<evidence type="ECO:0000256" key="23">
    <source>
        <dbReference type="SAM" id="MobiDB-lite"/>
    </source>
</evidence>
<reference evidence="24" key="2">
    <citation type="submission" date="2025-08" db="UniProtKB">
        <authorList>
            <consortium name="Ensembl"/>
        </authorList>
    </citation>
    <scope>IDENTIFICATION</scope>
</reference>
<gene>
    <name evidence="24" type="primary">RAB28</name>
</gene>
<keyword evidence="16" id="KW-0449">Lipoprotein</keyword>
<evidence type="ECO:0000256" key="7">
    <source>
        <dbReference type="ARBA" id="ARBA00022677"/>
    </source>
</evidence>
<dbReference type="GO" id="GO:0005525">
    <property type="term" value="F:GTP binding"/>
    <property type="evidence" value="ECO:0007669"/>
    <property type="project" value="UniProtKB-KW"/>
</dbReference>
<dbReference type="PANTHER" id="PTHR47981:SF13">
    <property type="entry name" value="RAS-RELATED PROTEIN RAB-7A"/>
    <property type="match status" value="1"/>
</dbReference>
<protein>
    <recommendedName>
        <fullName evidence="21">Ras-related protein Rab-7a</fullName>
    </recommendedName>
</protein>
<dbReference type="SMART" id="SM00173">
    <property type="entry name" value="RAS"/>
    <property type="match status" value="1"/>
</dbReference>
<dbReference type="SMART" id="SM00175">
    <property type="entry name" value="RAB"/>
    <property type="match status" value="1"/>
</dbReference>
<evidence type="ECO:0000256" key="9">
    <source>
        <dbReference type="ARBA" id="ARBA00022753"/>
    </source>
</evidence>
<dbReference type="Pfam" id="PF00071">
    <property type="entry name" value="Ras"/>
    <property type="match status" value="1"/>
</dbReference>
<evidence type="ECO:0000256" key="8">
    <source>
        <dbReference type="ARBA" id="ARBA00022741"/>
    </source>
</evidence>
<evidence type="ECO:0000256" key="6">
    <source>
        <dbReference type="ARBA" id="ARBA00022481"/>
    </source>
</evidence>
<dbReference type="GO" id="GO:0016042">
    <property type="term" value="P:lipid catabolic process"/>
    <property type="evidence" value="ECO:0007669"/>
    <property type="project" value="UniProtKB-KW"/>
</dbReference>
<accession>A0A8P0PI17</accession>
<dbReference type="GO" id="GO:0031902">
    <property type="term" value="C:late endosome membrane"/>
    <property type="evidence" value="ECO:0007669"/>
    <property type="project" value="UniProtKB-SubCell"/>
</dbReference>
<dbReference type="OrthoDB" id="421951at2759"/>